<dbReference type="EMBL" id="BGPR01009948">
    <property type="protein sequence ID" value="GBN43282.1"/>
    <property type="molecule type" value="Genomic_DNA"/>
</dbReference>
<evidence type="ECO:0000313" key="1">
    <source>
        <dbReference type="EMBL" id="GBN43282.1"/>
    </source>
</evidence>
<dbReference type="Proteomes" id="UP000499080">
    <property type="component" value="Unassembled WGS sequence"/>
</dbReference>
<organism evidence="1 2">
    <name type="scientific">Araneus ventricosus</name>
    <name type="common">Orbweaver spider</name>
    <name type="synonym">Epeira ventricosa</name>
    <dbReference type="NCBI Taxonomy" id="182803"/>
    <lineage>
        <taxon>Eukaryota</taxon>
        <taxon>Metazoa</taxon>
        <taxon>Ecdysozoa</taxon>
        <taxon>Arthropoda</taxon>
        <taxon>Chelicerata</taxon>
        <taxon>Arachnida</taxon>
        <taxon>Araneae</taxon>
        <taxon>Araneomorphae</taxon>
        <taxon>Entelegynae</taxon>
        <taxon>Araneoidea</taxon>
        <taxon>Araneidae</taxon>
        <taxon>Araneus</taxon>
    </lineage>
</organism>
<proteinExistence type="predicted"/>
<comment type="caution">
    <text evidence="1">The sequence shown here is derived from an EMBL/GenBank/DDBJ whole genome shotgun (WGS) entry which is preliminary data.</text>
</comment>
<dbReference type="AlphaFoldDB" id="A0A4Y2NWX6"/>
<accession>A0A4Y2NWX6</accession>
<reference evidence="1 2" key="1">
    <citation type="journal article" date="2019" name="Sci. Rep.">
        <title>Orb-weaving spider Araneus ventricosus genome elucidates the spidroin gene catalogue.</title>
        <authorList>
            <person name="Kono N."/>
            <person name="Nakamura H."/>
            <person name="Ohtoshi R."/>
            <person name="Moran D.A.P."/>
            <person name="Shinohara A."/>
            <person name="Yoshida Y."/>
            <person name="Fujiwara M."/>
            <person name="Mori M."/>
            <person name="Tomita M."/>
            <person name="Arakawa K."/>
        </authorList>
    </citation>
    <scope>NUCLEOTIDE SEQUENCE [LARGE SCALE GENOMIC DNA]</scope>
</reference>
<evidence type="ECO:0008006" key="3">
    <source>
        <dbReference type="Google" id="ProtNLM"/>
    </source>
</evidence>
<sequence length="172" mass="19196">MPKRALSSAVASGTERKQVTLSIKDKVNLIKKLESGTAVAKLCEEYGLGRFFIIKLLKLLFLNDSSQIAILVCSNLAPQSCKLATNLTQECKLEASLKQVSHHKSKLSKACCVKLIANYSKNRAQTQPRIRFFERTLPKHVALTIQPARLHEEKIVLHKNLTVGVRCKQSNT</sequence>
<gene>
    <name evidence="1" type="ORF">AVEN_230605_1</name>
</gene>
<keyword evidence="2" id="KW-1185">Reference proteome</keyword>
<protein>
    <recommendedName>
        <fullName evidence="3">HTH psq-type domain-containing protein</fullName>
    </recommendedName>
</protein>
<evidence type="ECO:0000313" key="2">
    <source>
        <dbReference type="Proteomes" id="UP000499080"/>
    </source>
</evidence>
<name>A0A4Y2NWX6_ARAVE</name>